<reference evidence="5 6" key="1">
    <citation type="submission" date="2024-01" db="EMBL/GenBank/DDBJ databases">
        <title>Genome assemblies of Stephania.</title>
        <authorList>
            <person name="Yang L."/>
        </authorList>
    </citation>
    <scope>NUCLEOTIDE SEQUENCE [LARGE SCALE GENOMIC DNA]</scope>
    <source>
        <strain evidence="5">QJT</strain>
        <tissue evidence="5">Leaf</tissue>
    </source>
</reference>
<evidence type="ECO:0000313" key="5">
    <source>
        <dbReference type="EMBL" id="KAK9123967.1"/>
    </source>
</evidence>
<organism evidence="5 6">
    <name type="scientific">Stephania japonica</name>
    <dbReference type="NCBI Taxonomy" id="461633"/>
    <lineage>
        <taxon>Eukaryota</taxon>
        <taxon>Viridiplantae</taxon>
        <taxon>Streptophyta</taxon>
        <taxon>Embryophyta</taxon>
        <taxon>Tracheophyta</taxon>
        <taxon>Spermatophyta</taxon>
        <taxon>Magnoliopsida</taxon>
        <taxon>Ranunculales</taxon>
        <taxon>Menispermaceae</taxon>
        <taxon>Menispermoideae</taxon>
        <taxon>Cissampelideae</taxon>
        <taxon>Stephania</taxon>
    </lineage>
</organism>
<dbReference type="Proteomes" id="UP001417504">
    <property type="component" value="Unassembled WGS sequence"/>
</dbReference>
<dbReference type="EMBL" id="JBBNAE010000005">
    <property type="protein sequence ID" value="KAK9123967.1"/>
    <property type="molecule type" value="Genomic_DNA"/>
</dbReference>
<evidence type="ECO:0000256" key="4">
    <source>
        <dbReference type="SAM" id="MobiDB-lite"/>
    </source>
</evidence>
<protein>
    <submittedName>
        <fullName evidence="5">Uncharacterized protein</fullName>
    </submittedName>
</protein>
<feature type="region of interest" description="Disordered" evidence="4">
    <location>
        <begin position="105"/>
        <end position="132"/>
    </location>
</feature>
<feature type="region of interest" description="Disordered" evidence="4">
    <location>
        <begin position="316"/>
        <end position="340"/>
    </location>
</feature>
<dbReference type="PANTHER" id="PTHR46195">
    <property type="entry name" value="HEAVY METAL-ASSOCIATED ISOPRENYLATED PLANT PROTEIN 7"/>
    <property type="match status" value="1"/>
</dbReference>
<comment type="caution">
    <text evidence="5">The sequence shown here is derived from an EMBL/GenBank/DDBJ whole genome shotgun (WGS) entry which is preliminary data.</text>
</comment>
<dbReference type="PANTHER" id="PTHR46195:SF2">
    <property type="entry name" value="HEAVY METAL-ASSOCIATED ISOPRENYLATED PLANT PROTEIN 7"/>
    <property type="match status" value="1"/>
</dbReference>
<keyword evidence="2" id="KW-0449">Lipoprotein</keyword>
<proteinExistence type="inferred from homology"/>
<evidence type="ECO:0000256" key="3">
    <source>
        <dbReference type="ARBA" id="ARBA00024045"/>
    </source>
</evidence>
<keyword evidence="2" id="KW-0636">Prenylation</keyword>
<feature type="compositionally biased region" description="Basic residues" evidence="4">
    <location>
        <begin position="321"/>
        <end position="340"/>
    </location>
</feature>
<accession>A0AAP0NXS9</accession>
<dbReference type="InterPro" id="IPR044577">
    <property type="entry name" value="HIPP4/7/8/17/18/19"/>
</dbReference>
<gene>
    <name evidence="5" type="ORF">Sjap_013569</name>
</gene>
<dbReference type="GO" id="GO:0046872">
    <property type="term" value="F:metal ion binding"/>
    <property type="evidence" value="ECO:0007669"/>
    <property type="project" value="UniProtKB-KW"/>
</dbReference>
<evidence type="ECO:0000256" key="2">
    <source>
        <dbReference type="ARBA" id="ARBA00023289"/>
    </source>
</evidence>
<name>A0AAP0NXS9_9MAGN</name>
<evidence type="ECO:0000256" key="1">
    <source>
        <dbReference type="ARBA" id="ARBA00022723"/>
    </source>
</evidence>
<dbReference type="AlphaFoldDB" id="A0AAP0NXS9"/>
<comment type="similarity">
    <text evidence="3">Belongs to the HIPP family.</text>
</comment>
<keyword evidence="6" id="KW-1185">Reference proteome</keyword>
<keyword evidence="1" id="KW-0479">Metal-binding</keyword>
<sequence>MEKTRKRAVVVGEEELLLFHQLGRASQIVPPSSNCLKRLRLPEIGLFKLNVDASVVKGCSYFTIGGVVRDQRGVMFGAFAKRVDGVLSLEAAEFDEIWRSPAKIPRGRRKSRVGGDSPSGPPRGQGWRPSRAGIPITPIANDTWDDALPEDLVRAAYDKACSTRYTALMHKLKKNQKNPIYVTMRHGGDTCKIGRARTSCARSGKRRRIGTPRSKAPGPDLEARWWFRVICDYPRKIGLCVSEVGVVGIVEASELGGGYGGFGASGLGAYRGVEDVEIDCKAHKVIVKGKQADPLKVLERVRRRAIDKWSFSLRSQSLQVPKKRRKQRKRSPNSKRRKKR</sequence>
<evidence type="ECO:0000313" key="6">
    <source>
        <dbReference type="Proteomes" id="UP001417504"/>
    </source>
</evidence>